<dbReference type="Gene3D" id="3.40.50.1820">
    <property type="entry name" value="alpha/beta hydrolase"/>
    <property type="match status" value="1"/>
</dbReference>
<dbReference type="Proteomes" id="UP001213000">
    <property type="component" value="Unassembled WGS sequence"/>
</dbReference>
<proteinExistence type="inferred from homology"/>
<comment type="similarity">
    <text evidence="1">Belongs to the AB hydrolase superfamily.</text>
</comment>
<dbReference type="PANTHER" id="PTHR46118">
    <property type="entry name" value="PROTEIN ABHD11"/>
    <property type="match status" value="1"/>
</dbReference>
<dbReference type="InterPro" id="IPR029058">
    <property type="entry name" value="AB_hydrolase_fold"/>
</dbReference>
<protein>
    <recommendedName>
        <fullName evidence="3">AB hydrolase-1 domain-containing protein</fullName>
    </recommendedName>
</protein>
<organism evidence="4 5">
    <name type="scientific">Leucocoprinus birnbaumii</name>
    <dbReference type="NCBI Taxonomy" id="56174"/>
    <lineage>
        <taxon>Eukaryota</taxon>
        <taxon>Fungi</taxon>
        <taxon>Dikarya</taxon>
        <taxon>Basidiomycota</taxon>
        <taxon>Agaricomycotina</taxon>
        <taxon>Agaricomycetes</taxon>
        <taxon>Agaricomycetidae</taxon>
        <taxon>Agaricales</taxon>
        <taxon>Agaricineae</taxon>
        <taxon>Agaricaceae</taxon>
        <taxon>Leucocoprinus</taxon>
    </lineage>
</organism>
<evidence type="ECO:0000256" key="1">
    <source>
        <dbReference type="ARBA" id="ARBA00008645"/>
    </source>
</evidence>
<evidence type="ECO:0000313" key="5">
    <source>
        <dbReference type="Proteomes" id="UP001213000"/>
    </source>
</evidence>
<evidence type="ECO:0000259" key="3">
    <source>
        <dbReference type="Pfam" id="PF00561"/>
    </source>
</evidence>
<dbReference type="EMBL" id="JANIEX010000203">
    <property type="protein sequence ID" value="KAJ3571076.1"/>
    <property type="molecule type" value="Genomic_DNA"/>
</dbReference>
<name>A0AAD5VY35_9AGAR</name>
<dbReference type="PANTHER" id="PTHR46118:SF4">
    <property type="entry name" value="PROTEIN ABHD11"/>
    <property type="match status" value="1"/>
</dbReference>
<gene>
    <name evidence="4" type="ORF">NP233_g3992</name>
</gene>
<feature type="domain" description="AB hydrolase-1" evidence="3">
    <location>
        <begin position="52"/>
        <end position="302"/>
    </location>
</feature>
<comment type="caution">
    <text evidence="4">The sequence shown here is derived from an EMBL/GenBank/DDBJ whole genome shotgun (WGS) entry which is preliminary data.</text>
</comment>
<dbReference type="SUPFAM" id="SSF53474">
    <property type="entry name" value="alpha/beta-Hydrolases"/>
    <property type="match status" value="1"/>
</dbReference>
<accession>A0AAD5VY35</accession>
<dbReference type="GO" id="GO:0052689">
    <property type="term" value="F:carboxylic ester hydrolase activity"/>
    <property type="evidence" value="ECO:0007669"/>
    <property type="project" value="TreeGrafter"/>
</dbReference>
<dbReference type="InterPro" id="IPR000073">
    <property type="entry name" value="AB_hydrolase_1"/>
</dbReference>
<keyword evidence="2" id="KW-0378">Hydrolase</keyword>
<evidence type="ECO:0000256" key="2">
    <source>
        <dbReference type="ARBA" id="ARBA00022801"/>
    </source>
</evidence>
<dbReference type="AlphaFoldDB" id="A0AAD5VY35"/>
<keyword evidence="5" id="KW-1185">Reference proteome</keyword>
<sequence>MLRQTSRTRLSLRRPSPTCFCGLSTIHHSRGPIELASLVAQPTSDASTNPGPSLVILHGLFGSKRNWTSLHKAFHRALPQFSIHTLDLRNHGTSPHATPMTNIAMAEDVLHYIDSRGLTNVALLGHSMGGKAAMTLALLLASKGRENLLSHLLISDIAPTRTVLLPEFVRYIDAMLEVNALPLGTVRTRTDVDRLLHKHEPDLSIRQFLMTNLILPAPLQSHTRPHFHLPLDVLKQAVPELGWFPYDLNDPKRPQWNGKTLIFRGLKSPYIDETNEDSFKQFFPDSTIESLDTGHWVHVEKPNEFKDLVIKFVQQ</sequence>
<evidence type="ECO:0000313" key="4">
    <source>
        <dbReference type="EMBL" id="KAJ3571076.1"/>
    </source>
</evidence>
<dbReference type="Pfam" id="PF00561">
    <property type="entry name" value="Abhydrolase_1"/>
    <property type="match status" value="1"/>
</dbReference>
<reference evidence="4" key="1">
    <citation type="submission" date="2022-07" db="EMBL/GenBank/DDBJ databases">
        <title>Genome Sequence of Leucocoprinus birnbaumii.</title>
        <authorList>
            <person name="Buettner E."/>
        </authorList>
    </citation>
    <scope>NUCLEOTIDE SEQUENCE</scope>
    <source>
        <strain evidence="4">VT141</strain>
    </source>
</reference>
<dbReference type="GO" id="GO:0005739">
    <property type="term" value="C:mitochondrion"/>
    <property type="evidence" value="ECO:0007669"/>
    <property type="project" value="TreeGrafter"/>
</dbReference>